<accession>A0A1X2H224</accession>
<proteinExistence type="predicted"/>
<gene>
    <name evidence="2" type="ORF">BCR43DRAFT_497401</name>
</gene>
<evidence type="ECO:0000313" key="3">
    <source>
        <dbReference type="Proteomes" id="UP000242180"/>
    </source>
</evidence>
<dbReference type="AlphaFoldDB" id="A0A1X2H224"/>
<name>A0A1X2H224_SYNRA</name>
<reference evidence="2 3" key="1">
    <citation type="submission" date="2016-07" db="EMBL/GenBank/DDBJ databases">
        <title>Pervasive Adenine N6-methylation of Active Genes in Fungi.</title>
        <authorList>
            <consortium name="DOE Joint Genome Institute"/>
            <person name="Mondo S.J."/>
            <person name="Dannebaum R.O."/>
            <person name="Kuo R.C."/>
            <person name="Labutti K."/>
            <person name="Haridas S."/>
            <person name="Kuo A."/>
            <person name="Salamov A."/>
            <person name="Ahrendt S.R."/>
            <person name="Lipzen A."/>
            <person name="Sullivan W."/>
            <person name="Andreopoulos W.B."/>
            <person name="Clum A."/>
            <person name="Lindquist E."/>
            <person name="Daum C."/>
            <person name="Ramamoorthy G.K."/>
            <person name="Gryganskyi A."/>
            <person name="Culley D."/>
            <person name="Magnuson J.K."/>
            <person name="James T.Y."/>
            <person name="O'Malley M.A."/>
            <person name="Stajich J.E."/>
            <person name="Spatafora J.W."/>
            <person name="Visel A."/>
            <person name="Grigoriev I.V."/>
        </authorList>
    </citation>
    <scope>NUCLEOTIDE SEQUENCE [LARGE SCALE GENOMIC DNA]</scope>
    <source>
        <strain evidence="2 3">NRRL 2496</strain>
    </source>
</reference>
<feature type="region of interest" description="Disordered" evidence="1">
    <location>
        <begin position="107"/>
        <end position="133"/>
    </location>
</feature>
<evidence type="ECO:0000256" key="1">
    <source>
        <dbReference type="SAM" id="MobiDB-lite"/>
    </source>
</evidence>
<keyword evidence="3" id="KW-1185">Reference proteome</keyword>
<organism evidence="2 3">
    <name type="scientific">Syncephalastrum racemosum</name>
    <name type="common">Filamentous fungus</name>
    <dbReference type="NCBI Taxonomy" id="13706"/>
    <lineage>
        <taxon>Eukaryota</taxon>
        <taxon>Fungi</taxon>
        <taxon>Fungi incertae sedis</taxon>
        <taxon>Mucoromycota</taxon>
        <taxon>Mucoromycotina</taxon>
        <taxon>Mucoromycetes</taxon>
        <taxon>Mucorales</taxon>
        <taxon>Syncephalastraceae</taxon>
        <taxon>Syncephalastrum</taxon>
    </lineage>
</organism>
<dbReference type="EMBL" id="MCGN01000010">
    <property type="protein sequence ID" value="ORY91857.1"/>
    <property type="molecule type" value="Genomic_DNA"/>
</dbReference>
<evidence type="ECO:0000313" key="2">
    <source>
        <dbReference type="EMBL" id="ORY91857.1"/>
    </source>
</evidence>
<dbReference type="InParanoid" id="A0A1X2H224"/>
<protein>
    <submittedName>
        <fullName evidence="2">Uncharacterized protein</fullName>
    </submittedName>
</protein>
<dbReference type="Proteomes" id="UP000242180">
    <property type="component" value="Unassembled WGS sequence"/>
</dbReference>
<feature type="region of interest" description="Disordered" evidence="1">
    <location>
        <begin position="55"/>
        <end position="81"/>
    </location>
</feature>
<sequence length="133" mass="15059">MCCQTASASSKLMYVNRLVSNKSASKVCGLLLHFRLVTQVVHAAEFRRRYVGSNGSNDMQPKFVVPESRRQGLRRQAPKSPLNSMHTYSVRLFLTFWQPPKLRKAGLKDARVPKSSPNKILFKPVASQDAQRQ</sequence>
<comment type="caution">
    <text evidence="2">The sequence shown here is derived from an EMBL/GenBank/DDBJ whole genome shotgun (WGS) entry which is preliminary data.</text>
</comment>